<dbReference type="GO" id="GO:0001042">
    <property type="term" value="F:RNA polymerase I core binding"/>
    <property type="evidence" value="ECO:0007669"/>
    <property type="project" value="TreeGrafter"/>
</dbReference>
<dbReference type="AlphaFoldDB" id="A0AAV1CDA0"/>
<evidence type="ECO:0000313" key="4">
    <source>
        <dbReference type="Proteomes" id="UP001161247"/>
    </source>
</evidence>
<evidence type="ECO:0000256" key="2">
    <source>
        <dbReference type="SAM" id="MobiDB-lite"/>
    </source>
</evidence>
<dbReference type="EMBL" id="OX459118">
    <property type="protein sequence ID" value="CAI9092462.1"/>
    <property type="molecule type" value="Genomic_DNA"/>
</dbReference>
<dbReference type="Pfam" id="PF05327">
    <property type="entry name" value="RRN3"/>
    <property type="match status" value="1"/>
</dbReference>
<dbReference type="GO" id="GO:0001181">
    <property type="term" value="F:RNA polymerase I general transcription initiation factor activity"/>
    <property type="evidence" value="ECO:0007669"/>
    <property type="project" value="InterPro"/>
</dbReference>
<dbReference type="PANTHER" id="PTHR12790:SF0">
    <property type="entry name" value="RNA POLYMERASE I-SPECIFIC TRANSCRIPTION INITIATION FACTOR RRN3-RELATED"/>
    <property type="match status" value="1"/>
</dbReference>
<dbReference type="Proteomes" id="UP001161247">
    <property type="component" value="Chromosome 1"/>
</dbReference>
<evidence type="ECO:0000256" key="1">
    <source>
        <dbReference type="ARBA" id="ARBA00010098"/>
    </source>
</evidence>
<organism evidence="3 4">
    <name type="scientific">Oldenlandia corymbosa var. corymbosa</name>
    <dbReference type="NCBI Taxonomy" id="529605"/>
    <lineage>
        <taxon>Eukaryota</taxon>
        <taxon>Viridiplantae</taxon>
        <taxon>Streptophyta</taxon>
        <taxon>Embryophyta</taxon>
        <taxon>Tracheophyta</taxon>
        <taxon>Spermatophyta</taxon>
        <taxon>Magnoliopsida</taxon>
        <taxon>eudicotyledons</taxon>
        <taxon>Gunneridae</taxon>
        <taxon>Pentapetalae</taxon>
        <taxon>asterids</taxon>
        <taxon>lamiids</taxon>
        <taxon>Gentianales</taxon>
        <taxon>Rubiaceae</taxon>
        <taxon>Rubioideae</taxon>
        <taxon>Spermacoceae</taxon>
        <taxon>Hedyotis-Oldenlandia complex</taxon>
        <taxon>Oldenlandia</taxon>
    </lineage>
</organism>
<comment type="similarity">
    <text evidence="1">Belongs to the RRN3 family.</text>
</comment>
<name>A0AAV1CDA0_OLDCO</name>
<gene>
    <name evidence="3" type="ORF">OLC1_LOCUS4126</name>
</gene>
<reference evidence="3" key="1">
    <citation type="submission" date="2023-03" db="EMBL/GenBank/DDBJ databases">
        <authorList>
            <person name="Julca I."/>
        </authorList>
    </citation>
    <scope>NUCLEOTIDE SEQUENCE</scope>
</reference>
<feature type="region of interest" description="Disordered" evidence="2">
    <location>
        <begin position="538"/>
        <end position="569"/>
    </location>
</feature>
<sequence>MIPSWSSFLKIPSLLLYIQGDSDGYNELVGLMHGLGQVVGLMHHNEGLSPDVIAFQVSALKTLRSAVSCIDIVHHRSLLEAAPLNSNFLHLCLDMLVCDFVPPGYLLASLKWPRDVKKKNQVLDRVHSTLKAILGLQGASAAFILEKIVIQRMPTKYMESQIIVMYVENMPRLESGTMGELVGRSMLAGVVDMLVELDAAIVWDDILQDDLTKGIFDMELDNYLEGPQDDFECDGDQPCRENWIQKVLGGNLMAGKLDSLMVVTFEHLKLSNSNGRLHLVFGILLQSFMEKVLTTDKPKFGQFVIFYMCSLDPDNCGQQFAITLLNTFLSSSCPPKRMSAVAYLASYLSHAMFVSTPLVVHLLERLVNWCSDYCKNHDGHSNQRPRKEFYTACQVLLCHLDSGQFDDQLSPICRAFYVAFMYVLCFRTRSIISVPRLGSKLVLMRIDEILKHPLNPLKKCCQSVVGEFLSAARSSRLFTVPENLVIVESELARAFGNEEERPDMFFPFDPCLLKKSDRFIRPNFVYWSMVRHPYDIQDDDNDVDSSDKDAAEVTTRGNRMMLDDDDDDD</sequence>
<evidence type="ECO:0000313" key="3">
    <source>
        <dbReference type="EMBL" id="CAI9092462.1"/>
    </source>
</evidence>
<dbReference type="InterPro" id="IPR007991">
    <property type="entry name" value="RNA_pol_I_trans_ini_fac_RRN3"/>
</dbReference>
<protein>
    <submittedName>
        <fullName evidence="3">OLC1v1027702C1</fullName>
    </submittedName>
</protein>
<accession>A0AAV1CDA0</accession>
<proteinExistence type="inferred from homology"/>
<dbReference type="PANTHER" id="PTHR12790">
    <property type="entry name" value="TRANSCRIPTION INITIATION FACTOR IA RRN3"/>
    <property type="match status" value="1"/>
</dbReference>
<keyword evidence="4" id="KW-1185">Reference proteome</keyword>
<dbReference type="GO" id="GO:0005634">
    <property type="term" value="C:nucleus"/>
    <property type="evidence" value="ECO:0007669"/>
    <property type="project" value="TreeGrafter"/>
</dbReference>
<dbReference type="GO" id="GO:0006361">
    <property type="term" value="P:transcription initiation at RNA polymerase I promoter"/>
    <property type="evidence" value="ECO:0007669"/>
    <property type="project" value="InterPro"/>
</dbReference>